<accession>A0A090QJ27</accession>
<comment type="similarity">
    <text evidence="1">Belongs to the asparaginase 1 family.</text>
</comment>
<dbReference type="InterPro" id="IPR036152">
    <property type="entry name" value="Asp/glu_Ase-like_sf"/>
</dbReference>
<proteinExistence type="inferred from homology"/>
<dbReference type="FunFam" id="3.40.50.1170:FF:000001">
    <property type="entry name" value="L-asparaginase 2"/>
    <property type="match status" value="1"/>
</dbReference>
<name>A0A090QJ27_9FLAO</name>
<dbReference type="GO" id="GO:0004067">
    <property type="term" value="F:asparaginase activity"/>
    <property type="evidence" value="ECO:0007669"/>
    <property type="project" value="UniProtKB-UniRule"/>
</dbReference>
<reference evidence="4" key="1">
    <citation type="journal article" date="2014" name="Genome Announc.">
        <title>Draft Genome Sequences of Marine Flavobacterium Nonlabens Strains NR17, NR24, NR27, NR32, NR33, and Ara13.</title>
        <authorList>
            <person name="Nakanishi M."/>
            <person name="Meirelles P."/>
            <person name="Suzuki R."/>
            <person name="Takatani N."/>
            <person name="Mino S."/>
            <person name="Suda W."/>
            <person name="Oshima K."/>
            <person name="Hattori M."/>
            <person name="Ohkuma M."/>
            <person name="Hosokawa M."/>
            <person name="Miyashita K."/>
            <person name="Thompson F.L."/>
            <person name="Niwa A."/>
            <person name="Sawabe T."/>
            <person name="Sawabe T."/>
        </authorList>
    </citation>
    <scope>NUCLEOTIDE SEQUENCE [LARGE SCALE GENOMIC DNA]</scope>
    <source>
        <strain evidence="4">JCM 19294</strain>
    </source>
</reference>
<dbReference type="InterPro" id="IPR006033">
    <property type="entry name" value="AsnA_fam"/>
</dbReference>
<dbReference type="PRINTS" id="PR00139">
    <property type="entry name" value="ASNGLNASE"/>
</dbReference>
<dbReference type="PROSITE" id="PS00144">
    <property type="entry name" value="ASN_GLN_ASE_1"/>
    <property type="match status" value="1"/>
</dbReference>
<dbReference type="SUPFAM" id="SSF53774">
    <property type="entry name" value="Glutaminase/Asparaginase"/>
    <property type="match status" value="1"/>
</dbReference>
<protein>
    <recommendedName>
        <fullName evidence="2">asparaginase</fullName>
        <ecNumber evidence="2">3.5.1.1</ecNumber>
    </recommendedName>
</protein>
<dbReference type="PIRSF" id="PIRSF001220">
    <property type="entry name" value="L-ASNase_gatD"/>
    <property type="match status" value="1"/>
</dbReference>
<dbReference type="NCBIfam" id="TIGR00519">
    <property type="entry name" value="asnASE_I"/>
    <property type="match status" value="1"/>
</dbReference>
<dbReference type="InterPro" id="IPR027474">
    <property type="entry name" value="L-asparaginase_N"/>
</dbReference>
<dbReference type="GO" id="GO:0009066">
    <property type="term" value="P:aspartate family amino acid metabolic process"/>
    <property type="evidence" value="ECO:0007669"/>
    <property type="project" value="UniProtKB-ARBA"/>
</dbReference>
<dbReference type="Pfam" id="PF00710">
    <property type="entry name" value="Asparaginase"/>
    <property type="match status" value="1"/>
</dbReference>
<dbReference type="InterPro" id="IPR006034">
    <property type="entry name" value="Asparaginase/glutaminase-like"/>
</dbReference>
<dbReference type="AlphaFoldDB" id="A0A090QJ27"/>
<evidence type="ECO:0000256" key="1">
    <source>
        <dbReference type="ARBA" id="ARBA00010518"/>
    </source>
</evidence>
<dbReference type="InterPro" id="IPR020827">
    <property type="entry name" value="Asparaginase/glutaminase_AS1"/>
</dbReference>
<dbReference type="InterPro" id="IPR041725">
    <property type="entry name" value="L-asparaginase_I"/>
</dbReference>
<dbReference type="InterPro" id="IPR027473">
    <property type="entry name" value="L-asparaginase_C"/>
</dbReference>
<dbReference type="STRING" id="319236.BST91_00160"/>
<keyword evidence="3 4" id="KW-0378">Hydrolase</keyword>
<comment type="caution">
    <text evidence="4">The sequence shown here is derived from an EMBL/GenBank/DDBJ whole genome shotgun (WGS) entry which is preliminary data.</text>
</comment>
<dbReference type="Gene3D" id="3.40.50.40">
    <property type="match status" value="1"/>
</dbReference>
<sequence length="354" mass="40147">MKPNILLIYTGGTIGMMKDIKTGALKAFDFDKLLYHIPELKQLDCTIETISFETPIDSSDMNTEEWRLIGDMIYDRYDNYDGFVVLHGSDTMSFTGSALSFMFENLTKPVILTGSQLPIGDLRTDAKENLITSIQIATLRKKKKPLIREVCIYFEYQLYRANRTAKMNAEHFEAFSSPNFPPLAISGVHLNVDEDLLWKGYKNREVQVHRVIPRSDDRMHYRPQMIADVVVLKLFPGITETTVQAICNIPNLKGIILETYGSGNAPTKSWFIDAMKDCLSKDIRVVNVTQCRGGSVDMGKYETSRALKEMGMISGKDLTTEAALAKMMYLLAYIEDDLMFKDCFETSLRGEITN</sequence>
<dbReference type="EMBL" id="BBML01000001">
    <property type="protein sequence ID" value="GAK95501.1"/>
    <property type="molecule type" value="Genomic_DNA"/>
</dbReference>
<keyword evidence="5" id="KW-1185">Reference proteome</keyword>
<dbReference type="eggNOG" id="COG0252">
    <property type="taxonomic scope" value="Bacteria"/>
</dbReference>
<evidence type="ECO:0000313" key="4">
    <source>
        <dbReference type="EMBL" id="GAK95501.1"/>
    </source>
</evidence>
<organism evidence="4 5">
    <name type="scientific">Nonlabens tegetincola</name>
    <dbReference type="NCBI Taxonomy" id="323273"/>
    <lineage>
        <taxon>Bacteria</taxon>
        <taxon>Pseudomonadati</taxon>
        <taxon>Bacteroidota</taxon>
        <taxon>Flavobacteriia</taxon>
        <taxon>Flavobacteriales</taxon>
        <taxon>Flavobacteriaceae</taxon>
        <taxon>Nonlabens</taxon>
    </lineage>
</organism>
<dbReference type="InterPro" id="IPR037152">
    <property type="entry name" value="L-asparaginase_N_sf"/>
</dbReference>
<dbReference type="PIRSF" id="PIRSF500176">
    <property type="entry name" value="L_ASNase"/>
    <property type="match status" value="1"/>
</dbReference>
<dbReference type="CDD" id="cd08963">
    <property type="entry name" value="L-asparaginase_I"/>
    <property type="match status" value="1"/>
</dbReference>
<dbReference type="EC" id="3.5.1.1" evidence="2"/>
<evidence type="ECO:0000256" key="3">
    <source>
        <dbReference type="ARBA" id="ARBA00022801"/>
    </source>
</evidence>
<dbReference type="PANTHER" id="PTHR11707">
    <property type="entry name" value="L-ASPARAGINASE"/>
    <property type="match status" value="1"/>
</dbReference>
<dbReference type="PANTHER" id="PTHR11707:SF28">
    <property type="entry name" value="60 KDA LYSOPHOSPHOLIPASE"/>
    <property type="match status" value="1"/>
</dbReference>
<dbReference type="SFLD" id="SFLDS00057">
    <property type="entry name" value="Glutaminase/Asparaginase"/>
    <property type="match status" value="1"/>
</dbReference>
<gene>
    <name evidence="4" type="ORF">JCM19294_2283</name>
</gene>
<dbReference type="Gene3D" id="3.40.50.1170">
    <property type="entry name" value="L-asparaginase, N-terminal domain"/>
    <property type="match status" value="1"/>
</dbReference>
<dbReference type="FunFam" id="3.40.50.40:FF:000001">
    <property type="entry name" value="L-asparaginase 1"/>
    <property type="match status" value="1"/>
</dbReference>
<dbReference type="Pfam" id="PF17763">
    <property type="entry name" value="Asparaginase_C"/>
    <property type="match status" value="1"/>
</dbReference>
<dbReference type="RefSeq" id="WP_042276043.1">
    <property type="nucleotide sequence ID" value="NZ_BBML01000001.1"/>
</dbReference>
<evidence type="ECO:0000256" key="2">
    <source>
        <dbReference type="ARBA" id="ARBA00012920"/>
    </source>
</evidence>
<evidence type="ECO:0000313" key="5">
    <source>
        <dbReference type="Proteomes" id="UP000029221"/>
    </source>
</evidence>
<dbReference type="SMART" id="SM00870">
    <property type="entry name" value="Asparaginase"/>
    <property type="match status" value="1"/>
</dbReference>
<dbReference type="PROSITE" id="PS51732">
    <property type="entry name" value="ASN_GLN_ASE_3"/>
    <property type="match status" value="1"/>
</dbReference>
<dbReference type="Proteomes" id="UP000029221">
    <property type="component" value="Unassembled WGS sequence"/>
</dbReference>
<dbReference type="InterPro" id="IPR040919">
    <property type="entry name" value="Asparaginase_C"/>
</dbReference>